<dbReference type="RefSeq" id="WP_135483088.1">
    <property type="nucleotide sequence ID" value="NZ_SRMF01000003.1"/>
</dbReference>
<dbReference type="PROSITE" id="PS50893">
    <property type="entry name" value="ABC_TRANSPORTER_2"/>
    <property type="match status" value="1"/>
</dbReference>
<dbReference type="InterPro" id="IPR051120">
    <property type="entry name" value="ABC_AA/LPS_Transport"/>
</dbReference>
<dbReference type="PANTHER" id="PTHR45772">
    <property type="entry name" value="CONSERVED COMPONENT OF ABC TRANSPORTER FOR NATURAL AMINO ACIDS-RELATED"/>
    <property type="match status" value="1"/>
</dbReference>
<reference evidence="5 6" key="1">
    <citation type="submission" date="2019-04" db="EMBL/GenBank/DDBJ databases">
        <title>Natronospirillum operosus gen. nov., sp. nov., a haloalkaliphilic satellite isolated from decaying biomass of laboratory culture of cyanobacterium Geitlerinema sp. and proposal of Natronospirillaceae fam. nov. and Saccharospirillaceae fam. nov.</title>
        <authorList>
            <person name="Kevbrin V."/>
            <person name="Boltyanskaya Y."/>
            <person name="Koziaeva V."/>
            <person name="Grouzdev D.S."/>
            <person name="Park M."/>
            <person name="Cho J."/>
        </authorList>
    </citation>
    <scope>NUCLEOTIDE SEQUENCE [LARGE SCALE GENOMIC DNA]</scope>
    <source>
        <strain evidence="5 6">G-116</strain>
    </source>
</reference>
<dbReference type="CDD" id="cd03219">
    <property type="entry name" value="ABC_Mj1267_LivG_branched"/>
    <property type="match status" value="1"/>
</dbReference>
<dbReference type="InterPro" id="IPR003593">
    <property type="entry name" value="AAA+_ATPase"/>
</dbReference>
<dbReference type="GO" id="GO:0016887">
    <property type="term" value="F:ATP hydrolysis activity"/>
    <property type="evidence" value="ECO:0007669"/>
    <property type="project" value="InterPro"/>
</dbReference>
<proteinExistence type="predicted"/>
<dbReference type="InterPro" id="IPR003439">
    <property type="entry name" value="ABC_transporter-like_ATP-bd"/>
</dbReference>
<keyword evidence="3 5" id="KW-0067">ATP-binding</keyword>
<keyword evidence="2" id="KW-0547">Nucleotide-binding</keyword>
<dbReference type="GO" id="GO:0005524">
    <property type="term" value="F:ATP binding"/>
    <property type="evidence" value="ECO:0007669"/>
    <property type="project" value="UniProtKB-KW"/>
</dbReference>
<dbReference type="OrthoDB" id="9805514at2"/>
<feature type="domain" description="ABC transporter" evidence="4">
    <location>
        <begin position="8"/>
        <end position="242"/>
    </location>
</feature>
<dbReference type="Pfam" id="PF12399">
    <property type="entry name" value="BCA_ABC_TP_C"/>
    <property type="match status" value="1"/>
</dbReference>
<dbReference type="SMART" id="SM00382">
    <property type="entry name" value="AAA"/>
    <property type="match status" value="1"/>
</dbReference>
<dbReference type="InterPro" id="IPR032823">
    <property type="entry name" value="BCA_ABC_TP_C"/>
</dbReference>
<keyword evidence="1" id="KW-0813">Transport</keyword>
<dbReference type="PANTHER" id="PTHR45772:SF9">
    <property type="entry name" value="CONSERVED COMPONENT OF ABC TRANSPORTER FOR NATURAL AMINO ACIDS"/>
    <property type="match status" value="1"/>
</dbReference>
<sequence length="245" mass="26927">MDNRVRVLEVRNVTRRFGGLVAVNDMSFDVHEQEVMGLIGPNGSGKTTMMNLISGALRVSGGDIMMDDQLISDMPARHIARAGVARTFQLVRMLPTMTALENVMAGAVFGHKKLWGRALQVHAMRQLERVGMGTSAHLPTSALTYIDQKRVELARALAANPRIILLDEWLAGLNPTELRTGIELIADLRAEGRTIILVEHVMDAIRSLCDRCVVMNTGRKIAEGTPAEVLSDDEVIRAYLGDDDD</sequence>
<evidence type="ECO:0000256" key="2">
    <source>
        <dbReference type="ARBA" id="ARBA00022741"/>
    </source>
</evidence>
<dbReference type="AlphaFoldDB" id="A0A4Z0W8R5"/>
<evidence type="ECO:0000256" key="1">
    <source>
        <dbReference type="ARBA" id="ARBA00022448"/>
    </source>
</evidence>
<protein>
    <submittedName>
        <fullName evidence="5">ABC transporter ATP-binding protein</fullName>
    </submittedName>
</protein>
<dbReference type="EMBL" id="SRMF01000003">
    <property type="protein sequence ID" value="TGG93379.1"/>
    <property type="molecule type" value="Genomic_DNA"/>
</dbReference>
<dbReference type="Pfam" id="PF00005">
    <property type="entry name" value="ABC_tran"/>
    <property type="match status" value="1"/>
</dbReference>
<gene>
    <name evidence="5" type="ORF">E4656_10025</name>
</gene>
<evidence type="ECO:0000313" key="6">
    <source>
        <dbReference type="Proteomes" id="UP000297475"/>
    </source>
</evidence>
<comment type="caution">
    <text evidence="5">The sequence shown here is derived from an EMBL/GenBank/DDBJ whole genome shotgun (WGS) entry which is preliminary data.</text>
</comment>
<dbReference type="Gene3D" id="3.40.50.300">
    <property type="entry name" value="P-loop containing nucleotide triphosphate hydrolases"/>
    <property type="match status" value="1"/>
</dbReference>
<name>A0A4Z0W8R5_9GAMM</name>
<dbReference type="Proteomes" id="UP000297475">
    <property type="component" value="Unassembled WGS sequence"/>
</dbReference>
<keyword evidence="6" id="KW-1185">Reference proteome</keyword>
<evidence type="ECO:0000313" key="5">
    <source>
        <dbReference type="EMBL" id="TGG93379.1"/>
    </source>
</evidence>
<organism evidence="5 6">
    <name type="scientific">Natronospirillum operosum</name>
    <dbReference type="NCBI Taxonomy" id="2759953"/>
    <lineage>
        <taxon>Bacteria</taxon>
        <taxon>Pseudomonadati</taxon>
        <taxon>Pseudomonadota</taxon>
        <taxon>Gammaproteobacteria</taxon>
        <taxon>Oceanospirillales</taxon>
        <taxon>Natronospirillaceae</taxon>
        <taxon>Natronospirillum</taxon>
    </lineage>
</organism>
<accession>A0A4Z0W8R5</accession>
<dbReference type="InterPro" id="IPR027417">
    <property type="entry name" value="P-loop_NTPase"/>
</dbReference>
<dbReference type="SUPFAM" id="SSF52540">
    <property type="entry name" value="P-loop containing nucleoside triphosphate hydrolases"/>
    <property type="match status" value="1"/>
</dbReference>
<dbReference type="GO" id="GO:0005886">
    <property type="term" value="C:plasma membrane"/>
    <property type="evidence" value="ECO:0007669"/>
    <property type="project" value="TreeGrafter"/>
</dbReference>
<evidence type="ECO:0000256" key="3">
    <source>
        <dbReference type="ARBA" id="ARBA00022840"/>
    </source>
</evidence>
<evidence type="ECO:0000259" key="4">
    <source>
        <dbReference type="PROSITE" id="PS50893"/>
    </source>
</evidence>